<dbReference type="InterPro" id="IPR041698">
    <property type="entry name" value="Methyltransf_25"/>
</dbReference>
<dbReference type="EMBL" id="AP021876">
    <property type="protein sequence ID" value="BBO84361.1"/>
    <property type="molecule type" value="Genomic_DNA"/>
</dbReference>
<protein>
    <recommendedName>
        <fullName evidence="3">Carboxy-S-adenosyl-L-methionine synthase</fullName>
        <shortName evidence="3">Cx-SAM synthase</shortName>
        <ecNumber evidence="3">2.1.3.-</ecNumber>
    </recommendedName>
</protein>
<keyword evidence="2 3" id="KW-0949">S-adenosyl-L-methionine</keyword>
<keyword evidence="1 3" id="KW-0808">Transferase</keyword>
<proteinExistence type="inferred from homology"/>
<dbReference type="GO" id="GO:0002098">
    <property type="term" value="P:tRNA wobble uridine modification"/>
    <property type="evidence" value="ECO:0007669"/>
    <property type="project" value="InterPro"/>
</dbReference>
<feature type="binding site" evidence="3 4">
    <location>
        <position position="38"/>
    </location>
    <ligand>
        <name>S-adenosyl-L-methionine</name>
        <dbReference type="ChEBI" id="CHEBI:59789"/>
    </ligand>
</feature>
<comment type="function">
    <text evidence="3">Catalyzes the conversion of S-adenosyl-L-methionine (SAM) to carboxy-S-adenosyl-L-methionine (Cx-SAM).</text>
</comment>
<evidence type="ECO:0000259" key="5">
    <source>
        <dbReference type="Pfam" id="PF13649"/>
    </source>
</evidence>
<dbReference type="SUPFAM" id="SSF53335">
    <property type="entry name" value="S-adenosyl-L-methionine-dependent methyltransferases"/>
    <property type="match status" value="1"/>
</dbReference>
<feature type="binding site" evidence="3">
    <location>
        <position position="198"/>
    </location>
    <ligand>
        <name>S-adenosyl-L-methionine</name>
        <dbReference type="ChEBI" id="CHEBI:59789"/>
    </ligand>
</feature>
<evidence type="ECO:0000313" key="7">
    <source>
        <dbReference type="Proteomes" id="UP000425960"/>
    </source>
</evidence>
<comment type="catalytic activity">
    <reaction evidence="3">
        <text>prephenate + S-adenosyl-L-methionine = carboxy-S-adenosyl-L-methionine + 3-phenylpyruvate + H2O</text>
        <dbReference type="Rhea" id="RHEA:51692"/>
        <dbReference type="ChEBI" id="CHEBI:15377"/>
        <dbReference type="ChEBI" id="CHEBI:18005"/>
        <dbReference type="ChEBI" id="CHEBI:29934"/>
        <dbReference type="ChEBI" id="CHEBI:59789"/>
        <dbReference type="ChEBI" id="CHEBI:134278"/>
    </reaction>
</comment>
<evidence type="ECO:0000256" key="1">
    <source>
        <dbReference type="ARBA" id="ARBA00022679"/>
    </source>
</evidence>
<evidence type="ECO:0000256" key="4">
    <source>
        <dbReference type="PIRSR" id="PIRSR006325-1"/>
    </source>
</evidence>
<dbReference type="Pfam" id="PF13649">
    <property type="entry name" value="Methyltransf_25"/>
    <property type="match status" value="1"/>
</dbReference>
<reference evidence="6 7" key="1">
    <citation type="submission" date="2019-11" db="EMBL/GenBank/DDBJ databases">
        <title>Comparative genomics of hydrocarbon-degrading Desulfosarcina strains.</title>
        <authorList>
            <person name="Watanabe M."/>
            <person name="Kojima H."/>
            <person name="Fukui M."/>
        </authorList>
    </citation>
    <scope>NUCLEOTIDE SEQUENCE [LARGE SCALE GENOMIC DNA]</scope>
    <source>
        <strain evidence="6 7">28bB2T</strain>
    </source>
</reference>
<dbReference type="Gene3D" id="3.40.50.150">
    <property type="entry name" value="Vaccinia Virus protein VP39"/>
    <property type="match status" value="1"/>
</dbReference>
<evidence type="ECO:0000313" key="6">
    <source>
        <dbReference type="EMBL" id="BBO84361.1"/>
    </source>
</evidence>
<feature type="binding site" evidence="3 4">
    <location>
        <begin position="63"/>
        <end position="65"/>
    </location>
    <ligand>
        <name>S-adenosyl-L-methionine</name>
        <dbReference type="ChEBI" id="CHEBI:59789"/>
    </ligand>
</feature>
<feature type="domain" description="Methyltransferase" evidence="5">
    <location>
        <begin position="59"/>
        <end position="157"/>
    </location>
</feature>
<comment type="caution">
    <text evidence="3">Lacks conserved residue(s) required for the propagation of feature annotation.</text>
</comment>
<sequence length="241" mass="27489">MTKDRIYRTAQQPIPPFEFNAAVVNVFDDMIHRSVPMYAEIIRQQARLVQRSYQPGTRIYDLGCSNGNLALSVCAGMPPGSFRMVAVDSSQPMLDAFDKRMAEWPQRADIRLTCSDIRDVALAQASVVVVNFTLQFIPPTDRSRLVQRIYDALVPGGMLLFSEKTVHPDAGLADLQVEYYYRFKRENGYSELEISQKREALENVLVPETVAQHHDRLTGCGFSAIDVWLKWFNFCSWICIK</sequence>
<dbReference type="Proteomes" id="UP000425960">
    <property type="component" value="Chromosome"/>
</dbReference>
<dbReference type="InterPro" id="IPR005271">
    <property type="entry name" value="CmoA"/>
</dbReference>
<dbReference type="CDD" id="cd02440">
    <property type="entry name" value="AdoMet_MTases"/>
    <property type="match status" value="1"/>
</dbReference>
<dbReference type="EC" id="2.1.3.-" evidence="3"/>
<comment type="similarity">
    <text evidence="3">Belongs to the class I-like SAM-binding methyltransferase superfamily. Cx-SAM synthase family.</text>
</comment>
<name>A0A5K7ZW72_9BACT</name>
<evidence type="ECO:0000256" key="3">
    <source>
        <dbReference type="HAMAP-Rule" id="MF_01589"/>
    </source>
</evidence>
<dbReference type="NCBIfam" id="TIGR00740">
    <property type="entry name" value="carboxy-S-adenosyl-L-methionine synthase CmoA"/>
    <property type="match status" value="1"/>
</dbReference>
<gene>
    <name evidence="3 6" type="primary">cmoA</name>
    <name evidence="6" type="ORF">DSCO28_49270</name>
</gene>
<dbReference type="RefSeq" id="WP_155324304.1">
    <property type="nucleotide sequence ID" value="NZ_AP021876.1"/>
</dbReference>
<dbReference type="AlphaFoldDB" id="A0A5K7ZW72"/>
<dbReference type="HAMAP" id="MF_01589">
    <property type="entry name" value="Cx_SAM_synthase"/>
    <property type="match status" value="1"/>
</dbReference>
<organism evidence="6 7">
    <name type="scientific">Desulfosarcina ovata subsp. sediminis</name>
    <dbReference type="NCBI Taxonomy" id="885957"/>
    <lineage>
        <taxon>Bacteria</taxon>
        <taxon>Pseudomonadati</taxon>
        <taxon>Thermodesulfobacteriota</taxon>
        <taxon>Desulfobacteria</taxon>
        <taxon>Desulfobacterales</taxon>
        <taxon>Desulfosarcinaceae</taxon>
        <taxon>Desulfosarcina</taxon>
    </lineage>
</organism>
<dbReference type="InterPro" id="IPR029063">
    <property type="entry name" value="SAM-dependent_MTases_sf"/>
</dbReference>
<dbReference type="PIRSF" id="PIRSF006325">
    <property type="entry name" value="MeTrfase_bac"/>
    <property type="match status" value="1"/>
</dbReference>
<accession>A0A5K7ZW72</accession>
<dbReference type="KEGG" id="dov:DSCO28_49270"/>
<evidence type="ECO:0000256" key="2">
    <source>
        <dbReference type="ARBA" id="ARBA00022691"/>
    </source>
</evidence>
<feature type="binding site" evidence="3 4">
    <location>
        <begin position="116"/>
        <end position="117"/>
    </location>
    <ligand>
        <name>S-adenosyl-L-methionine</name>
        <dbReference type="ChEBI" id="CHEBI:59789"/>
    </ligand>
</feature>
<dbReference type="PANTHER" id="PTHR43861">
    <property type="entry name" value="TRANS-ACONITATE 2-METHYLTRANSFERASE-RELATED"/>
    <property type="match status" value="1"/>
</dbReference>
<feature type="binding site" evidence="3 4">
    <location>
        <position position="131"/>
    </location>
    <ligand>
        <name>S-adenosyl-L-methionine</name>
        <dbReference type="ChEBI" id="CHEBI:59789"/>
    </ligand>
</feature>
<dbReference type="GO" id="GO:1904047">
    <property type="term" value="F:S-adenosyl-L-methionine binding"/>
    <property type="evidence" value="ECO:0007669"/>
    <property type="project" value="UniProtKB-UniRule"/>
</dbReference>
<dbReference type="GO" id="GO:0016743">
    <property type="term" value="F:carboxyl- or carbamoyltransferase activity"/>
    <property type="evidence" value="ECO:0007669"/>
    <property type="project" value="UniProtKB-UniRule"/>
</dbReference>
<dbReference type="PANTHER" id="PTHR43861:SF2">
    <property type="entry name" value="CARBOXY-S-ADENOSYL-L-METHIONINE SYNTHASE"/>
    <property type="match status" value="1"/>
</dbReference>